<dbReference type="InterPro" id="IPR045324">
    <property type="entry name" value="Small_multidrug_res"/>
</dbReference>
<dbReference type="GO" id="GO:0015297">
    <property type="term" value="F:antiporter activity"/>
    <property type="evidence" value="ECO:0007669"/>
    <property type="project" value="TreeGrafter"/>
</dbReference>
<keyword evidence="7 10" id="KW-1133">Transmembrane helix</keyword>
<dbReference type="GO" id="GO:0005886">
    <property type="term" value="C:plasma membrane"/>
    <property type="evidence" value="ECO:0007669"/>
    <property type="project" value="UniProtKB-SubCell"/>
</dbReference>
<keyword evidence="12" id="KW-1185">Reference proteome</keyword>
<dbReference type="EMBL" id="FNSL01000001">
    <property type="protein sequence ID" value="SEB92811.1"/>
    <property type="molecule type" value="Genomic_DNA"/>
</dbReference>
<dbReference type="InterPro" id="IPR037185">
    <property type="entry name" value="EmrE-like"/>
</dbReference>
<keyword evidence="5" id="KW-0997">Cell inner membrane</keyword>
<dbReference type="GO" id="GO:0031460">
    <property type="term" value="P:glycine betaine transport"/>
    <property type="evidence" value="ECO:0007669"/>
    <property type="project" value="TreeGrafter"/>
</dbReference>
<name>A0A1H4NC18_9HYPH</name>
<evidence type="ECO:0000256" key="1">
    <source>
        <dbReference type="ARBA" id="ARBA00004429"/>
    </source>
</evidence>
<dbReference type="Pfam" id="PF00893">
    <property type="entry name" value="Multi_Drug_Res"/>
    <property type="match status" value="1"/>
</dbReference>
<evidence type="ECO:0000256" key="10">
    <source>
        <dbReference type="SAM" id="Phobius"/>
    </source>
</evidence>
<protein>
    <recommendedName>
        <fullName evidence="3">Spermidine export protein MdtI</fullName>
    </recommendedName>
</protein>
<evidence type="ECO:0000256" key="5">
    <source>
        <dbReference type="ARBA" id="ARBA00022519"/>
    </source>
</evidence>
<dbReference type="PANTHER" id="PTHR30561">
    <property type="entry name" value="SMR FAMILY PROTON-DEPENDENT DRUG EFFLUX TRANSPORTER SUGE"/>
    <property type="match status" value="1"/>
</dbReference>
<reference evidence="12" key="1">
    <citation type="submission" date="2016-10" db="EMBL/GenBank/DDBJ databases">
        <authorList>
            <person name="Varghese N."/>
            <person name="Submissions S."/>
        </authorList>
    </citation>
    <scope>NUCLEOTIDE SEQUENCE [LARGE SCALE GENOMIC DNA]</scope>
    <source>
        <strain evidence="12">ES.061</strain>
    </source>
</reference>
<evidence type="ECO:0000256" key="2">
    <source>
        <dbReference type="ARBA" id="ARBA00011359"/>
    </source>
</evidence>
<evidence type="ECO:0000256" key="7">
    <source>
        <dbReference type="ARBA" id="ARBA00022989"/>
    </source>
</evidence>
<dbReference type="PANTHER" id="PTHR30561:SF6">
    <property type="entry name" value="SPERMIDINE EXPORT PROTEIN MDTI"/>
    <property type="match status" value="1"/>
</dbReference>
<dbReference type="GO" id="GO:0015220">
    <property type="term" value="F:choline transmembrane transporter activity"/>
    <property type="evidence" value="ECO:0007669"/>
    <property type="project" value="TreeGrafter"/>
</dbReference>
<keyword evidence="6 9" id="KW-0812">Transmembrane</keyword>
<dbReference type="InterPro" id="IPR000390">
    <property type="entry name" value="Small_drug/metabolite_transptr"/>
</dbReference>
<comment type="similarity">
    <text evidence="9">Belongs to the drug/metabolite transporter (DMT) superfamily. Small multidrug resistance (SMR) (TC 2.A.7.1) family.</text>
</comment>
<sequence length="105" mass="11175">MSIYMVYVLGSVALDILANLALEKSNGFARRGWGTAAVLLIMAAFALLALAVTGMDLFIAYAVWGVLSILGTALAVWLVFGHRLNLTSWLGVGILILAILLIRLG</sequence>
<dbReference type="GO" id="GO:1903711">
    <property type="term" value="P:spermidine transmembrane transport"/>
    <property type="evidence" value="ECO:0007669"/>
    <property type="project" value="TreeGrafter"/>
</dbReference>
<evidence type="ECO:0000256" key="9">
    <source>
        <dbReference type="RuleBase" id="RU003942"/>
    </source>
</evidence>
<proteinExistence type="inferred from homology"/>
<accession>A0A1H4NC18</accession>
<comment type="subunit">
    <text evidence="2">Forms a complex with MdtJ.</text>
</comment>
<evidence type="ECO:0000256" key="8">
    <source>
        <dbReference type="ARBA" id="ARBA00023136"/>
    </source>
</evidence>
<dbReference type="Gene3D" id="1.10.3730.20">
    <property type="match status" value="1"/>
</dbReference>
<evidence type="ECO:0000313" key="12">
    <source>
        <dbReference type="Proteomes" id="UP000199064"/>
    </source>
</evidence>
<evidence type="ECO:0000313" key="11">
    <source>
        <dbReference type="EMBL" id="SEB92811.1"/>
    </source>
</evidence>
<comment type="subcellular location">
    <subcellularLocation>
        <location evidence="1">Cell inner membrane</location>
        <topology evidence="1">Multi-pass membrane protein</topology>
    </subcellularLocation>
    <subcellularLocation>
        <location evidence="9">Cell membrane</location>
        <topology evidence="9">Multi-pass membrane protein</topology>
    </subcellularLocation>
</comment>
<gene>
    <name evidence="11" type="ORF">SAMN05216452_3711</name>
</gene>
<evidence type="ECO:0000256" key="6">
    <source>
        <dbReference type="ARBA" id="ARBA00022692"/>
    </source>
</evidence>
<feature type="transmembrane region" description="Helical" evidence="10">
    <location>
        <begin position="58"/>
        <end position="79"/>
    </location>
</feature>
<dbReference type="GO" id="GO:0015199">
    <property type="term" value="F:amino-acid betaine transmembrane transporter activity"/>
    <property type="evidence" value="ECO:0007669"/>
    <property type="project" value="TreeGrafter"/>
</dbReference>
<dbReference type="AlphaFoldDB" id="A0A1H4NC18"/>
<feature type="transmembrane region" description="Helical" evidence="10">
    <location>
        <begin position="34"/>
        <end position="52"/>
    </location>
</feature>
<evidence type="ECO:0000256" key="3">
    <source>
        <dbReference type="ARBA" id="ARBA00021114"/>
    </source>
</evidence>
<dbReference type="SUPFAM" id="SSF103481">
    <property type="entry name" value="Multidrug resistance efflux transporter EmrE"/>
    <property type="match status" value="1"/>
</dbReference>
<evidence type="ECO:0000256" key="4">
    <source>
        <dbReference type="ARBA" id="ARBA00022475"/>
    </source>
</evidence>
<organism evidence="11 12">
    <name type="scientific">Nitratireductor aquibiodomus</name>
    <dbReference type="NCBI Taxonomy" id="204799"/>
    <lineage>
        <taxon>Bacteria</taxon>
        <taxon>Pseudomonadati</taxon>
        <taxon>Pseudomonadota</taxon>
        <taxon>Alphaproteobacteria</taxon>
        <taxon>Hyphomicrobiales</taxon>
        <taxon>Phyllobacteriaceae</taxon>
        <taxon>Nitratireductor</taxon>
    </lineage>
</organism>
<keyword evidence="4" id="KW-1003">Cell membrane</keyword>
<dbReference type="Proteomes" id="UP000199064">
    <property type="component" value="Unassembled WGS sequence"/>
</dbReference>
<keyword evidence="8 10" id="KW-0472">Membrane</keyword>
<dbReference type="RefSeq" id="WP_090329752.1">
    <property type="nucleotide sequence ID" value="NZ_FNSL01000001.1"/>
</dbReference>
<feature type="transmembrane region" description="Helical" evidence="10">
    <location>
        <begin position="86"/>
        <end position="104"/>
    </location>
</feature>